<sequence>MERGWLWSTARAQIRPAHATLVLNYCGHVPSILHDDTPHISSQVTLSCFAIEKTDAAFPQEHRCSKHDWNAPMKTCFRITQSSMKGERQERFRRRRKGFSYAWRWYIPLLQEVEWELRSGVLHRLINANTNKTVVFAHAKTLLPLKHLRFSASNVKKISKQAGPLNIEVLRADEGEIAEKTRRTESRSDPAGNRTWFAFVGGEMDYTSPQSCVATLTLLSTHTHCYSFEGDTSLLQTVLADCKDAVCGHAAASRCSCLLAGRKLCRNRYCVRGSRLNPSTTQPIATARVSCRDQGASGGRCQICGVTPLMSAQSISSLEGAVVFSRYCAQPSDATIGADCGFVCGLLIVVLIAEQIVDKIAKRMAWWIAGLIAVRAMLVVVLIAGKVTWIQYGGWISWQHGGRSTSALDLRPGTGINGRGKREIPEKTRRLTTSSGTIPTCESPVTRSGIEPGSPWWRASVLITQPPWPLWNKSCVTCYQYLTQQTIADMQVVPVVAQWSDCSPPTTISSGAWLWVPEGWDIQFQKLWTLSIFLDPECPVCTGSVKVKALRSTVDNAVAVQSYLMIVTGRCWVSDVNLTDLCNKHYFHGIWKQKTHQSAPVNSMTPSITLIGLVRLLIGHWRTGNMWPGLMNHDTGFFSLMAVFGYGANPMRPWIPVVNKAPSRLVAVP</sequence>
<name>A0ABQ9I9J2_9NEOP</name>
<feature type="transmembrane region" description="Helical" evidence="1">
    <location>
        <begin position="334"/>
        <end position="353"/>
    </location>
</feature>
<keyword evidence="3" id="KW-1185">Reference proteome</keyword>
<proteinExistence type="predicted"/>
<evidence type="ECO:0000313" key="3">
    <source>
        <dbReference type="Proteomes" id="UP001159363"/>
    </source>
</evidence>
<feature type="transmembrane region" description="Helical" evidence="1">
    <location>
        <begin position="365"/>
        <end position="384"/>
    </location>
</feature>
<gene>
    <name evidence="2" type="ORF">PR048_005913</name>
</gene>
<accession>A0ABQ9I9J2</accession>
<evidence type="ECO:0000256" key="1">
    <source>
        <dbReference type="SAM" id="Phobius"/>
    </source>
</evidence>
<keyword evidence="1" id="KW-1133">Transmembrane helix</keyword>
<dbReference type="Proteomes" id="UP001159363">
    <property type="component" value="Chromosome 2"/>
</dbReference>
<organism evidence="2 3">
    <name type="scientific">Dryococelus australis</name>
    <dbReference type="NCBI Taxonomy" id="614101"/>
    <lineage>
        <taxon>Eukaryota</taxon>
        <taxon>Metazoa</taxon>
        <taxon>Ecdysozoa</taxon>
        <taxon>Arthropoda</taxon>
        <taxon>Hexapoda</taxon>
        <taxon>Insecta</taxon>
        <taxon>Pterygota</taxon>
        <taxon>Neoptera</taxon>
        <taxon>Polyneoptera</taxon>
        <taxon>Phasmatodea</taxon>
        <taxon>Verophasmatodea</taxon>
        <taxon>Anareolatae</taxon>
        <taxon>Phasmatidae</taxon>
        <taxon>Eurycanthinae</taxon>
        <taxon>Dryococelus</taxon>
    </lineage>
</organism>
<evidence type="ECO:0000313" key="2">
    <source>
        <dbReference type="EMBL" id="KAJ8893322.1"/>
    </source>
</evidence>
<dbReference type="EMBL" id="JARBHB010000002">
    <property type="protein sequence ID" value="KAJ8893322.1"/>
    <property type="molecule type" value="Genomic_DNA"/>
</dbReference>
<comment type="caution">
    <text evidence="2">The sequence shown here is derived from an EMBL/GenBank/DDBJ whole genome shotgun (WGS) entry which is preliminary data.</text>
</comment>
<protein>
    <submittedName>
        <fullName evidence="2">Uncharacterized protein</fullName>
    </submittedName>
</protein>
<keyword evidence="1" id="KW-0472">Membrane</keyword>
<reference evidence="2 3" key="1">
    <citation type="submission" date="2023-02" db="EMBL/GenBank/DDBJ databases">
        <title>LHISI_Scaffold_Assembly.</title>
        <authorList>
            <person name="Stuart O.P."/>
            <person name="Cleave R."/>
            <person name="Magrath M.J.L."/>
            <person name="Mikheyev A.S."/>
        </authorList>
    </citation>
    <scope>NUCLEOTIDE SEQUENCE [LARGE SCALE GENOMIC DNA]</scope>
    <source>
        <strain evidence="2">Daus_M_001</strain>
        <tissue evidence="2">Leg muscle</tissue>
    </source>
</reference>
<keyword evidence="1" id="KW-0812">Transmembrane</keyword>